<accession>A0A371HT72</accession>
<name>A0A371HT72_MUCPR</name>
<organism evidence="2 3">
    <name type="scientific">Mucuna pruriens</name>
    <name type="common">Velvet bean</name>
    <name type="synonym">Dolichos pruriens</name>
    <dbReference type="NCBI Taxonomy" id="157652"/>
    <lineage>
        <taxon>Eukaryota</taxon>
        <taxon>Viridiplantae</taxon>
        <taxon>Streptophyta</taxon>
        <taxon>Embryophyta</taxon>
        <taxon>Tracheophyta</taxon>
        <taxon>Spermatophyta</taxon>
        <taxon>Magnoliopsida</taxon>
        <taxon>eudicotyledons</taxon>
        <taxon>Gunneridae</taxon>
        <taxon>Pentapetalae</taxon>
        <taxon>rosids</taxon>
        <taxon>fabids</taxon>
        <taxon>Fabales</taxon>
        <taxon>Fabaceae</taxon>
        <taxon>Papilionoideae</taxon>
        <taxon>50 kb inversion clade</taxon>
        <taxon>NPAAA clade</taxon>
        <taxon>indigoferoid/millettioid clade</taxon>
        <taxon>Phaseoleae</taxon>
        <taxon>Mucuna</taxon>
    </lineage>
</organism>
<dbReference type="PANTHER" id="PTHR33223:SF3">
    <property type="match status" value="1"/>
</dbReference>
<evidence type="ECO:0000313" key="2">
    <source>
        <dbReference type="EMBL" id="RDY05967.1"/>
    </source>
</evidence>
<dbReference type="Proteomes" id="UP000257109">
    <property type="component" value="Unassembled WGS sequence"/>
</dbReference>
<dbReference type="EMBL" id="QJKJ01001775">
    <property type="protein sequence ID" value="RDY05967.1"/>
    <property type="molecule type" value="Genomic_DNA"/>
</dbReference>
<gene>
    <name evidence="2" type="ORF">CR513_10131</name>
</gene>
<feature type="domain" description="Retrotransposon gag" evidence="1">
    <location>
        <begin position="529"/>
        <end position="603"/>
    </location>
</feature>
<protein>
    <recommendedName>
        <fullName evidence="1">Retrotransposon gag domain-containing protein</fullName>
    </recommendedName>
</protein>
<feature type="non-terminal residue" evidence="2">
    <location>
        <position position="649"/>
    </location>
</feature>
<dbReference type="InterPro" id="IPR005162">
    <property type="entry name" value="Retrotrans_gag_dom"/>
</dbReference>
<dbReference type="Pfam" id="PF03732">
    <property type="entry name" value="Retrotrans_gag"/>
    <property type="match status" value="1"/>
</dbReference>
<evidence type="ECO:0000313" key="3">
    <source>
        <dbReference type="Proteomes" id="UP000257109"/>
    </source>
</evidence>
<sequence>MPVFATVEGISVGCSFGGEDYTLKAELTRKGRLLADKVKILVVKDKILVEKDKDLAKKDLSLLDQFESNFKCALEQVAIIHLGIDVSEANMYKDIVDGRLVETVPGGRWLTASLKFFLPGRIAGQPPLSNLSHSKYVKKEALRDGMPISTGMTASVSNLPPTFFLGHEALPCLPTLPGHLTVVVRSRLWMIGNAFSANSDKKRCCSLAANLATISSTYTAKSWSIRSLKILSTSLGANATPSNSAAMSPLGRSVQRKENHHEDLNSIRHTPPSSFSRLHLHGGTQYFIGVSLNRGGVGQGLRGRRLLEGPLGLPSHSGGLDPQRLGYRRLIGTNLKNSVGDRLENLKSTSRFVLDSSLSRLNRISPCQERVGILHLSVSRYYIRCMTRSSTNPFYDLDPKIETTLRRLRKARNIVVSNSNSSNSVSNSDNSSLVTNTSNFVEYSSTNNFAEPEQIENNDQTLKELATLDVYPQLEPAQSYELKSGLIHLLLKFHGLIGEDPHKHLKEFHVVCFKMRPQGILEDYIKMKAFLFSLDGVAKDWLYLQPVLFNTWGNMKRMFLEKFFPASRTATIRKEICGIRQHSRETMHEYWESEQLLIQYFYEGLTMMDRSMIDATSGGALMEKTTVAARHLISNMASNSQQFGIRGGS</sequence>
<comment type="caution">
    <text evidence="2">The sequence shown here is derived from an EMBL/GenBank/DDBJ whole genome shotgun (WGS) entry which is preliminary data.</text>
</comment>
<dbReference type="PANTHER" id="PTHR33223">
    <property type="entry name" value="CCHC-TYPE DOMAIN-CONTAINING PROTEIN"/>
    <property type="match status" value="1"/>
</dbReference>
<proteinExistence type="predicted"/>
<dbReference type="STRING" id="157652.A0A371HT72"/>
<keyword evidence="3" id="KW-1185">Reference proteome</keyword>
<reference evidence="2" key="1">
    <citation type="submission" date="2018-05" db="EMBL/GenBank/DDBJ databases">
        <title>Draft genome of Mucuna pruriens seed.</title>
        <authorList>
            <person name="Nnadi N.E."/>
            <person name="Vos R."/>
            <person name="Hasami M.H."/>
            <person name="Devisetty U.K."/>
            <person name="Aguiy J.C."/>
        </authorList>
    </citation>
    <scope>NUCLEOTIDE SEQUENCE [LARGE SCALE GENOMIC DNA]</scope>
    <source>
        <strain evidence="2">JCA_2017</strain>
    </source>
</reference>
<dbReference type="AlphaFoldDB" id="A0A371HT72"/>
<evidence type="ECO:0000259" key="1">
    <source>
        <dbReference type="Pfam" id="PF03732"/>
    </source>
</evidence>